<keyword evidence="3" id="KW-0540">Nuclease</keyword>
<evidence type="ECO:0000256" key="3">
    <source>
        <dbReference type="ARBA" id="ARBA00022722"/>
    </source>
</evidence>
<dbReference type="PANTHER" id="PTHR41694:SF4">
    <property type="entry name" value="ENDOGENOUS RETROVIRUS GROUP K MEMBER 10 POL PROTEIN-RELATED"/>
    <property type="match status" value="1"/>
</dbReference>
<evidence type="ECO:0000256" key="7">
    <source>
        <dbReference type="ARBA" id="ARBA00022918"/>
    </source>
</evidence>
<protein>
    <submittedName>
        <fullName evidence="10">POK19 protein</fullName>
    </submittedName>
</protein>
<dbReference type="Gene3D" id="3.30.420.10">
    <property type="entry name" value="Ribonuclease H-like superfamily/Ribonuclease H"/>
    <property type="match status" value="1"/>
</dbReference>
<evidence type="ECO:0000256" key="4">
    <source>
        <dbReference type="ARBA" id="ARBA00022759"/>
    </source>
</evidence>
<keyword evidence="7" id="KW-0695">RNA-directed DNA polymerase</keyword>
<evidence type="ECO:0000313" key="11">
    <source>
        <dbReference type="Proteomes" id="UP000629438"/>
    </source>
</evidence>
<sequence length="100" mass="11174">VKHTTGIPHSATGQSIVERAHRTLKRILEQQHGGVETLPSIETLSKALYIINFLSNSFMEPNPPVVRHFSNTSRPQITEKPPVLVKDPESKQRTGPFPLI</sequence>
<dbReference type="GO" id="GO:0035613">
    <property type="term" value="F:RNA stem-loop binding"/>
    <property type="evidence" value="ECO:0007669"/>
    <property type="project" value="TreeGrafter"/>
</dbReference>
<keyword evidence="1" id="KW-0808">Transferase</keyword>
<dbReference type="GO" id="GO:0004519">
    <property type="term" value="F:endonuclease activity"/>
    <property type="evidence" value="ECO:0007669"/>
    <property type="project" value="UniProtKB-KW"/>
</dbReference>
<name>A0A850YMT4_9PASS</name>
<dbReference type="EMBL" id="WAAG01008245">
    <property type="protein sequence ID" value="NWH97578.1"/>
    <property type="molecule type" value="Genomic_DNA"/>
</dbReference>
<keyword evidence="8" id="KW-0511">Multifunctional enzyme</keyword>
<feature type="non-terminal residue" evidence="10">
    <location>
        <position position="100"/>
    </location>
</feature>
<feature type="region of interest" description="Disordered" evidence="9">
    <location>
        <begin position="65"/>
        <end position="100"/>
    </location>
</feature>
<dbReference type="GO" id="GO:0016787">
    <property type="term" value="F:hydrolase activity"/>
    <property type="evidence" value="ECO:0007669"/>
    <property type="project" value="UniProtKB-KW"/>
</dbReference>
<evidence type="ECO:0000313" key="10">
    <source>
        <dbReference type="EMBL" id="NWH97578.1"/>
    </source>
</evidence>
<dbReference type="InterPro" id="IPR012337">
    <property type="entry name" value="RNaseH-like_sf"/>
</dbReference>
<dbReference type="AlphaFoldDB" id="A0A850YMT4"/>
<evidence type="ECO:0000256" key="9">
    <source>
        <dbReference type="SAM" id="MobiDB-lite"/>
    </source>
</evidence>
<reference evidence="10" key="1">
    <citation type="submission" date="2019-09" db="EMBL/GenBank/DDBJ databases">
        <title>Bird 10,000 Genomes (B10K) Project - Family phase.</title>
        <authorList>
            <person name="Zhang G."/>
        </authorList>
    </citation>
    <scope>NUCLEOTIDE SEQUENCE</scope>
    <source>
        <strain evidence="10">B10K-DU-012-47</strain>
    </source>
</reference>
<keyword evidence="5" id="KW-0378">Hydrolase</keyword>
<dbReference type="SUPFAM" id="SSF53098">
    <property type="entry name" value="Ribonuclease H-like"/>
    <property type="match status" value="1"/>
</dbReference>
<dbReference type="InterPro" id="IPR036397">
    <property type="entry name" value="RNaseH_sf"/>
</dbReference>
<keyword evidence="2" id="KW-0548">Nucleotidyltransferase</keyword>
<proteinExistence type="predicted"/>
<feature type="non-terminal residue" evidence="10">
    <location>
        <position position="1"/>
    </location>
</feature>
<keyword evidence="4" id="KW-0255">Endonuclease</keyword>
<gene>
    <name evidence="10" type="primary">Ervk19_0</name>
    <name evidence="10" type="ORF">TICMUR_R13109</name>
</gene>
<accession>A0A850YMT4</accession>
<evidence type="ECO:0000256" key="6">
    <source>
        <dbReference type="ARBA" id="ARBA00022833"/>
    </source>
</evidence>
<dbReference type="GO" id="GO:0003964">
    <property type="term" value="F:RNA-directed DNA polymerase activity"/>
    <property type="evidence" value="ECO:0007669"/>
    <property type="project" value="UniProtKB-KW"/>
</dbReference>
<keyword evidence="11" id="KW-1185">Reference proteome</keyword>
<evidence type="ECO:0000256" key="8">
    <source>
        <dbReference type="ARBA" id="ARBA00023268"/>
    </source>
</evidence>
<dbReference type="Proteomes" id="UP000629438">
    <property type="component" value="Unassembled WGS sequence"/>
</dbReference>
<evidence type="ECO:0000256" key="5">
    <source>
        <dbReference type="ARBA" id="ARBA00022801"/>
    </source>
</evidence>
<organism evidence="10 11">
    <name type="scientific">Tichodroma muraria</name>
    <dbReference type="NCBI Taxonomy" id="237442"/>
    <lineage>
        <taxon>Eukaryota</taxon>
        <taxon>Metazoa</taxon>
        <taxon>Chordata</taxon>
        <taxon>Craniata</taxon>
        <taxon>Vertebrata</taxon>
        <taxon>Euteleostomi</taxon>
        <taxon>Archelosauria</taxon>
        <taxon>Archosauria</taxon>
        <taxon>Dinosauria</taxon>
        <taxon>Saurischia</taxon>
        <taxon>Theropoda</taxon>
        <taxon>Coelurosauria</taxon>
        <taxon>Aves</taxon>
        <taxon>Neognathae</taxon>
        <taxon>Neoaves</taxon>
        <taxon>Telluraves</taxon>
        <taxon>Australaves</taxon>
        <taxon>Passeriformes</taxon>
        <taxon>Sittidae</taxon>
        <taxon>Tichodroma</taxon>
    </lineage>
</organism>
<comment type="caution">
    <text evidence="10">The sequence shown here is derived from an EMBL/GenBank/DDBJ whole genome shotgun (WGS) entry which is preliminary data.</text>
</comment>
<dbReference type="OrthoDB" id="9204471at2759"/>
<evidence type="ECO:0000256" key="1">
    <source>
        <dbReference type="ARBA" id="ARBA00022679"/>
    </source>
</evidence>
<keyword evidence="6" id="KW-0862">Zinc</keyword>
<dbReference type="PANTHER" id="PTHR41694">
    <property type="entry name" value="ENDOGENOUS RETROVIRUS GROUP K MEMBER POL PROTEIN"/>
    <property type="match status" value="1"/>
</dbReference>
<evidence type="ECO:0000256" key="2">
    <source>
        <dbReference type="ARBA" id="ARBA00022695"/>
    </source>
</evidence>